<evidence type="ECO:0000256" key="10">
    <source>
        <dbReference type="ARBA" id="ARBA00023015"/>
    </source>
</evidence>
<evidence type="ECO:0000256" key="16">
    <source>
        <dbReference type="SAM" id="MobiDB-lite"/>
    </source>
</evidence>
<dbReference type="PROSITE" id="PS50157">
    <property type="entry name" value="ZINC_FINGER_C2H2_2"/>
    <property type="match status" value="20"/>
</dbReference>
<dbReference type="FunFam" id="3.30.160.60:FF:000446">
    <property type="entry name" value="Zinc finger protein"/>
    <property type="match status" value="1"/>
</dbReference>
<feature type="compositionally biased region" description="Basic and acidic residues" evidence="16">
    <location>
        <begin position="1530"/>
        <end position="1539"/>
    </location>
</feature>
<dbReference type="InterPro" id="IPR013087">
    <property type="entry name" value="Znf_C2H2_type"/>
</dbReference>
<feature type="domain" description="C2H2-type" evidence="17">
    <location>
        <begin position="403"/>
        <end position="431"/>
    </location>
</feature>
<comment type="subcellular location">
    <subcellularLocation>
        <location evidence="1">Nucleus</location>
    </subcellularLocation>
</comment>
<feature type="region of interest" description="Disordered" evidence="16">
    <location>
        <begin position="740"/>
        <end position="805"/>
    </location>
</feature>
<keyword evidence="8" id="KW-0221">Differentiation</keyword>
<comment type="similarity">
    <text evidence="2">Belongs to the krueppel C2H2-type zinc-finger protein family.</text>
</comment>
<reference evidence="18" key="1">
    <citation type="submission" date="2020-07" db="EMBL/GenBank/DDBJ databases">
        <title>Multicomponent nature underlies the extraordinary mechanical properties of spider dragline silk.</title>
        <authorList>
            <person name="Kono N."/>
            <person name="Nakamura H."/>
            <person name="Mori M."/>
            <person name="Yoshida Y."/>
            <person name="Ohtoshi R."/>
            <person name="Malay A.D."/>
            <person name="Moran D.A.P."/>
            <person name="Tomita M."/>
            <person name="Numata K."/>
            <person name="Arakawa K."/>
        </authorList>
    </citation>
    <scope>NUCLEOTIDE SEQUENCE</scope>
</reference>
<feature type="domain" description="C2H2-type" evidence="17">
    <location>
        <begin position="585"/>
        <end position="609"/>
    </location>
</feature>
<feature type="compositionally biased region" description="Low complexity" evidence="16">
    <location>
        <begin position="29"/>
        <end position="45"/>
    </location>
</feature>
<evidence type="ECO:0000256" key="13">
    <source>
        <dbReference type="ARBA" id="ARBA00023163"/>
    </source>
</evidence>
<dbReference type="PANTHER" id="PTHR24379">
    <property type="entry name" value="KRAB AND ZINC FINGER DOMAIN-CONTAINING"/>
    <property type="match status" value="1"/>
</dbReference>
<keyword evidence="11" id="KW-0238">DNA-binding</keyword>
<feature type="domain" description="C2H2-type" evidence="17">
    <location>
        <begin position="1234"/>
        <end position="1262"/>
    </location>
</feature>
<sequence length="1547" mass="171716">MLAKIRDTVIYIDMTYDRGGSNCGGGGSSSLRSSDTPDDLSLSPGGCPTPTSGDSELSYTVGVTENTPYGCQFCDKAFPRLSYLKRHEQIHSDQMPFRCDYCQRLFKHKRSRDRHVKLHTGDRKYRCTQCESAFSRSDHLKIHMKTHDNGKPYQCTVCNRGYNTAAALSSHMQNHKKITEPPTDLPVAPYTRGGTPNEQLGDKDVREDDSPDPPKPLLCNFCPQVCSSPTALGDHVLQSHRSFSSSSPLSESPRPPSSRACFKCLDELASPNAVCPHKKIYGDNDGDKSNSDSKTHDGISPTMKLTCGFCSKSDFPTFESLQLHVQVLHVPTGSTADNALAASIRSLQSMLHNKRPHHGQNTQMDNFMGFPGMDCESSLSALHMLQKHAAMGESMMLKRPNDIYCSQCNIGFTSSTALLDHVHLVHESTPPTVPRSPSSPINNHSSKRSYSSSRLRPNGAKHLKTSNVMGSHSAVFNGTASSHYRRQDPGGGQNMTSGHSPETSPTTLLCSQCNAGFADFESFRTHLKSHLDAAAAASSSGQGPVSVSNASLQLHTCPECNAEFSSETLLDSHVVGHFMSASTEYGCQSCMKLFQKPDELQKHLMDVHAYHLYRCALCKQIFDSKVSIQVHFAVKHSNECRSLKCTSCSAYFRSEMEFQVHVKLNHLSSKNFQARNNNNNTYRCLLCDQIFPNEVQLRFHTSTHKKHFTCSACGDAFHVEFLLDRHIQTVHQGVAVSSPPAHQFLGHQGGGSPLAHPVAPQQPIGGERLTPGEQISSTVPTSTPGVSPQSSTMANSKSPSSGRSEHRCDICDVVCTSESGLAAHRRQAHHVRMHKEHKSGNGSSGSTAVSLFCAYCNESCKSRGELENHMKAHTATPSKHKCNICDEICPSATTLAEHKLTHCKVVSGSTCIVCRVQLANEDQFLSHIQQHSTSSPNTNGNGLPVPCVVCRQTLVVDVEVRMHAKFHLKNASLEPTLGTSAPCCVCSRMFDLGNLIIRATGKASDTLPPHTYMCKECFHSKGEGESGMPRCSDCNVKFETFADLDTHRKTVHHAVDKKTYQCIKCQMSFESEADIQAHVTCHVLHEGTQHECKLCHEVMDSPSKLQCHLIEHTFEGSSHFTCYICASVFTSSHLLQRHMLDHGLDARPYDCSECRQKFFFRAELENHSFVHVWENMNRLQVNSGSKGPGNGESSRLLFECQKCPCVFSSPIDLAKHQQSHNHEIGFKQEGRSPHPCPSCGMEFASLEDLRGHVILMHPSSALMDAFPSDRGAVFWQNNARPLTELNTSKSCSSIPGRTPNLSQTEHFGGQQKRQIPPCQSARRRLLFKICGSIYLTPLQDLYKFEDDSLLNEKSSRTHSKAWKEKKSFECPVCKKKFTRKENRKLHMKSHHHSFNTKTLKKSQNKEQKKTLVTSTAHPCETCEETFPSTDLLRRHLRDSHSKTFEHTCIVCNHPFENEQHLLEHQIDEHRPLILENPPEKEITPKTEIESCPTSPEPSTSNHQQSGPSLGDGESNQTITTSENELTNETLDYKGHEERTNLPAEVVA</sequence>
<dbReference type="Proteomes" id="UP000887116">
    <property type="component" value="Unassembled WGS sequence"/>
</dbReference>
<evidence type="ECO:0000256" key="11">
    <source>
        <dbReference type="ARBA" id="ARBA00023125"/>
    </source>
</evidence>
<feature type="domain" description="C2H2-type" evidence="17">
    <location>
        <begin position="613"/>
        <end position="641"/>
    </location>
</feature>
<feature type="domain" description="C2H2-type" evidence="17">
    <location>
        <begin position="1368"/>
        <end position="1390"/>
    </location>
</feature>
<keyword evidence="6" id="KW-0677">Repeat</keyword>
<keyword evidence="5" id="KW-0479">Metal-binding</keyword>
<feature type="compositionally biased region" description="Basic and acidic residues" evidence="16">
    <location>
        <begin position="1470"/>
        <end position="1488"/>
    </location>
</feature>
<evidence type="ECO:0000256" key="12">
    <source>
        <dbReference type="ARBA" id="ARBA00023159"/>
    </source>
</evidence>
<dbReference type="GO" id="GO:0005634">
    <property type="term" value="C:nucleus"/>
    <property type="evidence" value="ECO:0007669"/>
    <property type="project" value="TreeGrafter"/>
</dbReference>
<dbReference type="InterPro" id="IPR036236">
    <property type="entry name" value="Znf_C2H2_sf"/>
</dbReference>
<dbReference type="GO" id="GO:0000981">
    <property type="term" value="F:DNA-binding transcription factor activity, RNA polymerase II-specific"/>
    <property type="evidence" value="ECO:0007669"/>
    <property type="project" value="TreeGrafter"/>
</dbReference>
<feature type="domain" description="C2H2-type" evidence="17">
    <location>
        <begin position="69"/>
        <end position="96"/>
    </location>
</feature>
<dbReference type="OrthoDB" id="6432158at2759"/>
<evidence type="ECO:0000256" key="3">
    <source>
        <dbReference type="ARBA" id="ARBA00022473"/>
    </source>
</evidence>
<dbReference type="GO" id="GO:0000977">
    <property type="term" value="F:RNA polymerase II transcription regulatory region sequence-specific DNA binding"/>
    <property type="evidence" value="ECO:0007669"/>
    <property type="project" value="TreeGrafter"/>
</dbReference>
<feature type="compositionally biased region" description="Low complexity" evidence="16">
    <location>
        <begin position="1489"/>
        <end position="1500"/>
    </location>
</feature>
<evidence type="ECO:0000256" key="8">
    <source>
        <dbReference type="ARBA" id="ARBA00022782"/>
    </source>
</evidence>
<dbReference type="GO" id="GO:0008270">
    <property type="term" value="F:zinc ion binding"/>
    <property type="evidence" value="ECO:0007669"/>
    <property type="project" value="UniProtKB-KW"/>
</dbReference>
<evidence type="ECO:0000256" key="5">
    <source>
        <dbReference type="ARBA" id="ARBA00022723"/>
    </source>
</evidence>
<proteinExistence type="inferred from homology"/>
<dbReference type="Gene3D" id="3.30.160.60">
    <property type="entry name" value="Classic Zinc Finger"/>
    <property type="match status" value="13"/>
</dbReference>
<gene>
    <name evidence="18" type="primary">znf423</name>
    <name evidence="18" type="ORF">TNCT_298641</name>
</gene>
<feature type="region of interest" description="Disordered" evidence="16">
    <location>
        <begin position="172"/>
        <end position="212"/>
    </location>
</feature>
<feature type="compositionally biased region" description="Low complexity" evidence="16">
    <location>
        <begin position="776"/>
        <end position="792"/>
    </location>
</feature>
<evidence type="ECO:0000256" key="6">
    <source>
        <dbReference type="ARBA" id="ARBA00022737"/>
    </source>
</evidence>
<keyword evidence="3" id="KW-0217">Developmental protein</keyword>
<evidence type="ECO:0000256" key="14">
    <source>
        <dbReference type="ARBA" id="ARBA00023242"/>
    </source>
</evidence>
<evidence type="ECO:0000256" key="15">
    <source>
        <dbReference type="PROSITE-ProRule" id="PRU00042"/>
    </source>
</evidence>
<dbReference type="PANTHER" id="PTHR24379:SF128">
    <property type="entry name" value="C2H2-TYPE DOMAIN-CONTAINING PROTEIN"/>
    <property type="match status" value="1"/>
</dbReference>
<feature type="compositionally biased region" description="Basic residues" evidence="16">
    <location>
        <begin position="1382"/>
        <end position="1402"/>
    </location>
</feature>
<dbReference type="EMBL" id="BMAO01022387">
    <property type="protein sequence ID" value="GFQ81613.1"/>
    <property type="molecule type" value="Genomic_DNA"/>
</dbReference>
<feature type="domain" description="C2H2-type" evidence="17">
    <location>
        <begin position="1029"/>
        <end position="1058"/>
    </location>
</feature>
<feature type="compositionally biased region" description="Polar residues" evidence="16">
    <location>
        <begin position="465"/>
        <end position="482"/>
    </location>
</feature>
<dbReference type="SMART" id="SM00451">
    <property type="entry name" value="ZnF_U1"/>
    <property type="match status" value="4"/>
</dbReference>
<keyword evidence="19" id="KW-1185">Reference proteome</keyword>
<dbReference type="FunFam" id="3.30.160.60:FF:000032">
    <property type="entry name" value="Krueppel-like factor 4"/>
    <property type="match status" value="1"/>
</dbReference>
<keyword evidence="7 15" id="KW-0863">Zinc-finger</keyword>
<feature type="domain" description="C2H2-type" evidence="17">
    <location>
        <begin position="153"/>
        <end position="180"/>
    </location>
</feature>
<keyword evidence="9" id="KW-0862">Zinc</keyword>
<dbReference type="Pfam" id="PF12874">
    <property type="entry name" value="zf-met"/>
    <property type="match status" value="2"/>
</dbReference>
<accession>A0A8X6GFX0</accession>
<feature type="domain" description="C2H2-type" evidence="17">
    <location>
        <begin position="1120"/>
        <end position="1142"/>
    </location>
</feature>
<comment type="caution">
    <text evidence="18">The sequence shown here is derived from an EMBL/GenBank/DDBJ whole genome shotgun (WGS) entry which is preliminary data.</text>
</comment>
<dbReference type="Pfam" id="PF13912">
    <property type="entry name" value="zf-C2H2_6"/>
    <property type="match status" value="4"/>
</dbReference>
<feature type="compositionally biased region" description="Low complexity" evidence="16">
    <location>
        <begin position="1517"/>
        <end position="1529"/>
    </location>
</feature>
<feature type="compositionally biased region" description="Polar residues" evidence="16">
    <location>
        <begin position="494"/>
        <end position="505"/>
    </location>
</feature>
<evidence type="ECO:0000256" key="4">
    <source>
        <dbReference type="ARBA" id="ARBA00022491"/>
    </source>
</evidence>
<feature type="domain" description="C2H2-type" evidence="17">
    <location>
        <begin position="97"/>
        <end position="124"/>
    </location>
</feature>
<dbReference type="FunFam" id="3.30.160.60:FF:000167">
    <property type="entry name" value="Zinc finger protein 521"/>
    <property type="match status" value="1"/>
</dbReference>
<feature type="domain" description="C2H2-type" evidence="17">
    <location>
        <begin position="1417"/>
        <end position="1445"/>
    </location>
</feature>
<feature type="domain" description="C2H2-type" evidence="17">
    <location>
        <begin position="682"/>
        <end position="704"/>
    </location>
</feature>
<evidence type="ECO:0000256" key="2">
    <source>
        <dbReference type="ARBA" id="ARBA00006991"/>
    </source>
</evidence>
<feature type="domain" description="C2H2-type" evidence="17">
    <location>
        <begin position="643"/>
        <end position="671"/>
    </location>
</feature>
<feature type="domain" description="C2H2-type" evidence="17">
    <location>
        <begin position="1149"/>
        <end position="1176"/>
    </location>
</feature>
<feature type="domain" description="C2H2-type" evidence="17">
    <location>
        <begin position="508"/>
        <end position="535"/>
    </location>
</feature>
<keyword evidence="14" id="KW-0539">Nucleus</keyword>
<keyword evidence="4" id="KW-0678">Repressor</keyword>
<feature type="domain" description="C2H2-type" evidence="17">
    <location>
        <begin position="1198"/>
        <end position="1225"/>
    </location>
</feature>
<dbReference type="Pfam" id="PF00096">
    <property type="entry name" value="zf-C2H2"/>
    <property type="match status" value="5"/>
</dbReference>
<evidence type="ECO:0000313" key="19">
    <source>
        <dbReference type="Proteomes" id="UP000887116"/>
    </source>
</evidence>
<evidence type="ECO:0000256" key="7">
    <source>
        <dbReference type="ARBA" id="ARBA00022771"/>
    </source>
</evidence>
<organism evidence="18 19">
    <name type="scientific">Trichonephila clavata</name>
    <name type="common">Joro spider</name>
    <name type="synonym">Nephila clavata</name>
    <dbReference type="NCBI Taxonomy" id="2740835"/>
    <lineage>
        <taxon>Eukaryota</taxon>
        <taxon>Metazoa</taxon>
        <taxon>Ecdysozoa</taxon>
        <taxon>Arthropoda</taxon>
        <taxon>Chelicerata</taxon>
        <taxon>Arachnida</taxon>
        <taxon>Araneae</taxon>
        <taxon>Araneomorphae</taxon>
        <taxon>Entelegynae</taxon>
        <taxon>Araneoidea</taxon>
        <taxon>Nephilidae</taxon>
        <taxon>Trichonephila</taxon>
    </lineage>
</organism>
<dbReference type="InterPro" id="IPR003604">
    <property type="entry name" value="Matrin/U1-like-C_Znf_C2H2"/>
</dbReference>
<feature type="domain" description="C2H2-type" evidence="17">
    <location>
        <begin position="851"/>
        <end position="878"/>
    </location>
</feature>
<evidence type="ECO:0000313" key="18">
    <source>
        <dbReference type="EMBL" id="GFQ81613.1"/>
    </source>
</evidence>
<protein>
    <submittedName>
        <fullName evidence="18">Zinc finger protein 423</fullName>
    </submittedName>
</protein>
<feature type="region of interest" description="Disordered" evidence="16">
    <location>
        <begin position="1470"/>
        <end position="1547"/>
    </location>
</feature>
<evidence type="ECO:0000256" key="9">
    <source>
        <dbReference type="ARBA" id="ARBA00022833"/>
    </source>
</evidence>
<feature type="domain" description="C2H2-type" evidence="17">
    <location>
        <begin position="125"/>
        <end position="152"/>
    </location>
</feature>
<feature type="domain" description="C2H2-type" evidence="17">
    <location>
        <begin position="708"/>
        <end position="733"/>
    </location>
</feature>
<dbReference type="SMART" id="SM00355">
    <property type="entry name" value="ZnF_C2H2"/>
    <property type="match status" value="29"/>
</dbReference>
<keyword evidence="10" id="KW-0805">Transcription regulation</keyword>
<evidence type="ECO:0000259" key="17">
    <source>
        <dbReference type="PROSITE" id="PS50157"/>
    </source>
</evidence>
<feature type="domain" description="C2H2-type" evidence="17">
    <location>
        <begin position="1060"/>
        <end position="1090"/>
    </location>
</feature>
<feature type="compositionally biased region" description="Polar residues" evidence="16">
    <location>
        <begin position="793"/>
        <end position="802"/>
    </location>
</feature>
<keyword evidence="13" id="KW-0804">Transcription</keyword>
<feature type="region of interest" description="Disordered" evidence="16">
    <location>
        <begin position="1382"/>
        <end position="1406"/>
    </location>
</feature>
<dbReference type="PROSITE" id="PS00028">
    <property type="entry name" value="ZINC_FINGER_C2H2_1"/>
    <property type="match status" value="25"/>
</dbReference>
<feature type="region of interest" description="Disordered" evidence="16">
    <location>
        <begin position="427"/>
        <end position="505"/>
    </location>
</feature>
<evidence type="ECO:0000256" key="1">
    <source>
        <dbReference type="ARBA" id="ARBA00004123"/>
    </source>
</evidence>
<dbReference type="SUPFAM" id="SSF57667">
    <property type="entry name" value="beta-beta-alpha zinc fingers"/>
    <property type="match status" value="8"/>
</dbReference>
<name>A0A8X6GFX0_TRICU</name>
<feature type="region of interest" description="Disordered" evidence="16">
    <location>
        <begin position="22"/>
        <end position="55"/>
    </location>
</feature>
<keyword evidence="12" id="KW-0010">Activator</keyword>